<evidence type="ECO:0000313" key="2">
    <source>
        <dbReference type="EMBL" id="GIY42039.1"/>
    </source>
</evidence>
<dbReference type="AlphaFoldDB" id="A0AAV4T9Z9"/>
<name>A0AAV4T9Z9_9ARAC</name>
<dbReference type="GO" id="GO:0008527">
    <property type="term" value="F:taste receptor activity"/>
    <property type="evidence" value="ECO:0007669"/>
    <property type="project" value="InterPro"/>
</dbReference>
<sequence>MVSMISSSLKACNSLENVNILFRHAVKLFHVIEKAEEAFSVCMFFVVTLNLALSFTSFAYSLGYYGTSMSASAGVMSWFVSNKISFITIVWMASNVKNESKKLKMSFQLALVNLKMSENATTLFLEKVAIFDSVSLTGWKMFEFSKHNILSATGMILTYGLLVLQTENYAFHHKPSFANGKDLKF</sequence>
<reference evidence="2 3" key="1">
    <citation type="submission" date="2021-06" db="EMBL/GenBank/DDBJ databases">
        <title>Caerostris darwini draft genome.</title>
        <authorList>
            <person name="Kono N."/>
            <person name="Arakawa K."/>
        </authorList>
    </citation>
    <scope>NUCLEOTIDE SEQUENCE [LARGE SCALE GENOMIC DNA]</scope>
</reference>
<feature type="transmembrane region" description="Helical" evidence="1">
    <location>
        <begin position="75"/>
        <end position="96"/>
    </location>
</feature>
<keyword evidence="3" id="KW-1185">Reference proteome</keyword>
<protein>
    <submittedName>
        <fullName evidence="2">Uncharacterized protein</fullName>
    </submittedName>
</protein>
<dbReference type="GO" id="GO:0016020">
    <property type="term" value="C:membrane"/>
    <property type="evidence" value="ECO:0007669"/>
    <property type="project" value="InterPro"/>
</dbReference>
<gene>
    <name evidence="2" type="primary">AVEN_177979_1</name>
    <name evidence="2" type="ORF">CDAR_100661</name>
</gene>
<evidence type="ECO:0000256" key="1">
    <source>
        <dbReference type="SAM" id="Phobius"/>
    </source>
</evidence>
<dbReference type="Proteomes" id="UP001054837">
    <property type="component" value="Unassembled WGS sequence"/>
</dbReference>
<organism evidence="2 3">
    <name type="scientific">Caerostris darwini</name>
    <dbReference type="NCBI Taxonomy" id="1538125"/>
    <lineage>
        <taxon>Eukaryota</taxon>
        <taxon>Metazoa</taxon>
        <taxon>Ecdysozoa</taxon>
        <taxon>Arthropoda</taxon>
        <taxon>Chelicerata</taxon>
        <taxon>Arachnida</taxon>
        <taxon>Araneae</taxon>
        <taxon>Araneomorphae</taxon>
        <taxon>Entelegynae</taxon>
        <taxon>Araneoidea</taxon>
        <taxon>Araneidae</taxon>
        <taxon>Caerostris</taxon>
    </lineage>
</organism>
<keyword evidence="1" id="KW-1133">Transmembrane helix</keyword>
<comment type="caution">
    <text evidence="2">The sequence shown here is derived from an EMBL/GenBank/DDBJ whole genome shotgun (WGS) entry which is preliminary data.</text>
</comment>
<proteinExistence type="predicted"/>
<dbReference type="Pfam" id="PF06151">
    <property type="entry name" value="Trehalose_recp"/>
    <property type="match status" value="1"/>
</dbReference>
<dbReference type="EMBL" id="BPLQ01009139">
    <property type="protein sequence ID" value="GIY42039.1"/>
    <property type="molecule type" value="Genomic_DNA"/>
</dbReference>
<dbReference type="InterPro" id="IPR009318">
    <property type="entry name" value="Gustatory_rcpt"/>
</dbReference>
<feature type="transmembrane region" description="Helical" evidence="1">
    <location>
        <begin position="38"/>
        <end position="63"/>
    </location>
</feature>
<evidence type="ECO:0000313" key="3">
    <source>
        <dbReference type="Proteomes" id="UP001054837"/>
    </source>
</evidence>
<accession>A0AAV4T9Z9</accession>
<keyword evidence="1" id="KW-0812">Transmembrane</keyword>
<keyword evidence="1" id="KW-0472">Membrane</keyword>